<evidence type="ECO:0000259" key="3">
    <source>
        <dbReference type="Pfam" id="PF09186"/>
    </source>
</evidence>
<dbReference type="PANTHER" id="PTHR16301">
    <property type="entry name" value="IMPACT-RELATED"/>
    <property type="match status" value="1"/>
</dbReference>
<dbReference type="InterPro" id="IPR020569">
    <property type="entry name" value="UPF0029_Impact_CS"/>
</dbReference>
<accession>A0A3N1XUP9</accession>
<dbReference type="PROSITE" id="PS00910">
    <property type="entry name" value="UPF0029"/>
    <property type="match status" value="1"/>
</dbReference>
<dbReference type="Pfam" id="PF09186">
    <property type="entry name" value="DUF1949"/>
    <property type="match status" value="1"/>
</dbReference>
<feature type="domain" description="Impact N-terminal" evidence="2">
    <location>
        <begin position="19"/>
        <end position="123"/>
    </location>
</feature>
<dbReference type="Gene3D" id="3.30.70.240">
    <property type="match status" value="1"/>
</dbReference>
<dbReference type="GO" id="GO:0006446">
    <property type="term" value="P:regulation of translational initiation"/>
    <property type="evidence" value="ECO:0007669"/>
    <property type="project" value="TreeGrafter"/>
</dbReference>
<comment type="similarity">
    <text evidence="1">Belongs to the IMPACT family.</text>
</comment>
<dbReference type="NCBIfam" id="TIGR00257">
    <property type="entry name" value="IMPACT_YIGZ"/>
    <property type="match status" value="1"/>
</dbReference>
<dbReference type="InterPro" id="IPR035647">
    <property type="entry name" value="EFG_III/V"/>
</dbReference>
<sequence length="226" mass="25304">MKEEYKVIYQGSESEISEKKSRFIASIGPVDSEEDANIFIEKIKKNHWNATHNCFAYTIGMNHELTRCSDDGEPSGTAGKPMLDILLGEDIHNIVVVVTRYFGGTLLGTGGLIRAYQGAVKEGLTHALIVNKMLGNKLLICTNYNEIGKLQYISSQMELYILDTDYADMVHVTLLVPDNKLTAFIKKWTTVTNGKEQITNQGKVYFTIVEKEVIVFDLQEATSKTI</sequence>
<dbReference type="PANTHER" id="PTHR16301:SF20">
    <property type="entry name" value="IMPACT FAMILY MEMBER YIGZ"/>
    <property type="match status" value="1"/>
</dbReference>
<keyword evidence="5" id="KW-1185">Reference proteome</keyword>
<dbReference type="GO" id="GO:0005737">
    <property type="term" value="C:cytoplasm"/>
    <property type="evidence" value="ECO:0007669"/>
    <property type="project" value="TreeGrafter"/>
</dbReference>
<dbReference type="InterPro" id="IPR036956">
    <property type="entry name" value="Impact_N_sf"/>
</dbReference>
<dbReference type="EMBL" id="RJVG01000002">
    <property type="protein sequence ID" value="ROR30355.1"/>
    <property type="molecule type" value="Genomic_DNA"/>
</dbReference>
<dbReference type="OrthoDB" id="9813771at2"/>
<feature type="domain" description="UPF0029" evidence="3">
    <location>
        <begin position="143"/>
        <end position="195"/>
    </location>
</feature>
<comment type="caution">
    <text evidence="4">The sequence shown here is derived from an EMBL/GenBank/DDBJ whole genome shotgun (WGS) entry which is preliminary data.</text>
</comment>
<evidence type="ECO:0000256" key="1">
    <source>
        <dbReference type="ARBA" id="ARBA00007665"/>
    </source>
</evidence>
<protein>
    <submittedName>
        <fullName evidence="4">Putative YigZ family protein</fullName>
    </submittedName>
</protein>
<gene>
    <name evidence="4" type="ORF">EDD66_1026</name>
</gene>
<dbReference type="InterPro" id="IPR023582">
    <property type="entry name" value="Impact"/>
</dbReference>
<dbReference type="InterPro" id="IPR015269">
    <property type="entry name" value="UPF0029_Impact_C"/>
</dbReference>
<dbReference type="AlphaFoldDB" id="A0A3N1XUP9"/>
<evidence type="ECO:0000313" key="4">
    <source>
        <dbReference type="EMBL" id="ROR30355.1"/>
    </source>
</evidence>
<dbReference type="SUPFAM" id="SSF54211">
    <property type="entry name" value="Ribosomal protein S5 domain 2-like"/>
    <property type="match status" value="1"/>
</dbReference>
<dbReference type="SUPFAM" id="SSF54980">
    <property type="entry name" value="EF-G C-terminal domain-like"/>
    <property type="match status" value="1"/>
</dbReference>
<evidence type="ECO:0000313" key="5">
    <source>
        <dbReference type="Proteomes" id="UP000273083"/>
    </source>
</evidence>
<dbReference type="Pfam" id="PF01205">
    <property type="entry name" value="Impact_N"/>
    <property type="match status" value="1"/>
</dbReference>
<organism evidence="4 5">
    <name type="scientific">Mobilisporobacter senegalensis</name>
    <dbReference type="NCBI Taxonomy" id="1329262"/>
    <lineage>
        <taxon>Bacteria</taxon>
        <taxon>Bacillati</taxon>
        <taxon>Bacillota</taxon>
        <taxon>Clostridia</taxon>
        <taxon>Lachnospirales</taxon>
        <taxon>Lachnospiraceae</taxon>
        <taxon>Mobilisporobacter</taxon>
    </lineage>
</organism>
<dbReference type="RefSeq" id="WP_123608066.1">
    <property type="nucleotide sequence ID" value="NZ_RJVG01000002.1"/>
</dbReference>
<reference evidence="4 5" key="1">
    <citation type="submission" date="2018-11" db="EMBL/GenBank/DDBJ databases">
        <title>Genomic Encyclopedia of Type Strains, Phase IV (KMG-IV): sequencing the most valuable type-strain genomes for metagenomic binning, comparative biology and taxonomic classification.</title>
        <authorList>
            <person name="Goeker M."/>
        </authorList>
    </citation>
    <scope>NUCLEOTIDE SEQUENCE [LARGE SCALE GENOMIC DNA]</scope>
    <source>
        <strain evidence="4 5">DSM 26537</strain>
    </source>
</reference>
<dbReference type="Proteomes" id="UP000273083">
    <property type="component" value="Unassembled WGS sequence"/>
</dbReference>
<evidence type="ECO:0000259" key="2">
    <source>
        <dbReference type="Pfam" id="PF01205"/>
    </source>
</evidence>
<dbReference type="InterPro" id="IPR001498">
    <property type="entry name" value="Impact_N"/>
</dbReference>
<dbReference type="Gene3D" id="3.30.230.30">
    <property type="entry name" value="Impact, N-terminal domain"/>
    <property type="match status" value="1"/>
</dbReference>
<dbReference type="InterPro" id="IPR015796">
    <property type="entry name" value="Impact_YigZ-like"/>
</dbReference>
<proteinExistence type="inferred from homology"/>
<dbReference type="InterPro" id="IPR020568">
    <property type="entry name" value="Ribosomal_Su5_D2-typ_SF"/>
</dbReference>
<name>A0A3N1XUP9_9FIRM</name>